<reference evidence="1 2" key="1">
    <citation type="journal article" date="2018" name="Biotechnol. Biofuels">
        <title>Integrative visual omics of the white-rot fungus Polyporus brumalis exposes the biotechnological potential of its oxidative enzymes for delignifying raw plant biomass.</title>
        <authorList>
            <person name="Miyauchi S."/>
            <person name="Rancon A."/>
            <person name="Drula E."/>
            <person name="Hage H."/>
            <person name="Chaduli D."/>
            <person name="Favel A."/>
            <person name="Grisel S."/>
            <person name="Henrissat B."/>
            <person name="Herpoel-Gimbert I."/>
            <person name="Ruiz-Duenas F.J."/>
            <person name="Chevret D."/>
            <person name="Hainaut M."/>
            <person name="Lin J."/>
            <person name="Wang M."/>
            <person name="Pangilinan J."/>
            <person name="Lipzen A."/>
            <person name="Lesage-Meessen L."/>
            <person name="Navarro D."/>
            <person name="Riley R."/>
            <person name="Grigoriev I.V."/>
            <person name="Zhou S."/>
            <person name="Raouche S."/>
            <person name="Rosso M.N."/>
        </authorList>
    </citation>
    <scope>NUCLEOTIDE SEQUENCE [LARGE SCALE GENOMIC DNA]</scope>
    <source>
        <strain evidence="1 2">BRFM 1820</strain>
    </source>
</reference>
<organism evidence="1 2">
    <name type="scientific">Lentinus brumalis</name>
    <dbReference type="NCBI Taxonomy" id="2498619"/>
    <lineage>
        <taxon>Eukaryota</taxon>
        <taxon>Fungi</taxon>
        <taxon>Dikarya</taxon>
        <taxon>Basidiomycota</taxon>
        <taxon>Agaricomycotina</taxon>
        <taxon>Agaricomycetes</taxon>
        <taxon>Polyporales</taxon>
        <taxon>Polyporaceae</taxon>
        <taxon>Lentinus</taxon>
    </lineage>
</organism>
<dbReference type="AlphaFoldDB" id="A0A371D099"/>
<accession>A0A371D099</accession>
<dbReference type="Proteomes" id="UP000256964">
    <property type="component" value="Unassembled WGS sequence"/>
</dbReference>
<dbReference type="EMBL" id="KZ857432">
    <property type="protein sequence ID" value="RDX45970.1"/>
    <property type="molecule type" value="Genomic_DNA"/>
</dbReference>
<name>A0A371D099_9APHY</name>
<proteinExistence type="predicted"/>
<evidence type="ECO:0000313" key="2">
    <source>
        <dbReference type="Proteomes" id="UP000256964"/>
    </source>
</evidence>
<gene>
    <name evidence="1" type="ORF">OH76DRAFT_1485936</name>
</gene>
<protein>
    <submittedName>
        <fullName evidence="1">Uncharacterized protein</fullName>
    </submittedName>
</protein>
<keyword evidence="2" id="KW-1185">Reference proteome</keyword>
<sequence>MPDNFLKHTGSTFVNTTRLCLCSIKCVIQLGPALNDDMHVLLHHLTLRVGGKYRLGKKIGWGSCGNDVAVNLKFVKPEDRPLECGSKV</sequence>
<evidence type="ECO:0000313" key="1">
    <source>
        <dbReference type="EMBL" id="RDX45970.1"/>
    </source>
</evidence>
<dbReference type="OrthoDB" id="5800476at2759"/>